<evidence type="ECO:0000256" key="1">
    <source>
        <dbReference type="SAM" id="MobiDB-lite"/>
    </source>
</evidence>
<dbReference type="AlphaFoldDB" id="A0A9N7NPH8"/>
<evidence type="ECO:0000313" key="2">
    <source>
        <dbReference type="EMBL" id="CAA0836326.1"/>
    </source>
</evidence>
<evidence type="ECO:0000313" key="3">
    <source>
        <dbReference type="Proteomes" id="UP001153555"/>
    </source>
</evidence>
<accession>A0A9N7NPH8</accession>
<feature type="region of interest" description="Disordered" evidence="1">
    <location>
        <begin position="164"/>
        <end position="229"/>
    </location>
</feature>
<dbReference type="PANTHER" id="PTHR35117">
    <property type="entry name" value="MYOSIN-M HEAVY PROTEIN"/>
    <property type="match status" value="1"/>
</dbReference>
<dbReference type="EMBL" id="CACSLK010030184">
    <property type="protein sequence ID" value="CAA0836326.1"/>
    <property type="molecule type" value="Genomic_DNA"/>
</dbReference>
<gene>
    <name evidence="2" type="ORF">SHERM_03430</name>
</gene>
<dbReference type="PANTHER" id="PTHR35117:SF1">
    <property type="entry name" value="MYOSIN-M HEAVY PROTEIN"/>
    <property type="match status" value="1"/>
</dbReference>
<reference evidence="2" key="1">
    <citation type="submission" date="2019-12" db="EMBL/GenBank/DDBJ databases">
        <authorList>
            <person name="Scholes J."/>
        </authorList>
    </citation>
    <scope>NUCLEOTIDE SEQUENCE</scope>
</reference>
<organism evidence="2 3">
    <name type="scientific">Striga hermonthica</name>
    <name type="common">Purple witchweed</name>
    <name type="synonym">Buchnera hermonthica</name>
    <dbReference type="NCBI Taxonomy" id="68872"/>
    <lineage>
        <taxon>Eukaryota</taxon>
        <taxon>Viridiplantae</taxon>
        <taxon>Streptophyta</taxon>
        <taxon>Embryophyta</taxon>
        <taxon>Tracheophyta</taxon>
        <taxon>Spermatophyta</taxon>
        <taxon>Magnoliopsida</taxon>
        <taxon>eudicotyledons</taxon>
        <taxon>Gunneridae</taxon>
        <taxon>Pentapetalae</taxon>
        <taxon>asterids</taxon>
        <taxon>lamiids</taxon>
        <taxon>Lamiales</taxon>
        <taxon>Orobanchaceae</taxon>
        <taxon>Buchnereae</taxon>
        <taxon>Striga</taxon>
    </lineage>
</organism>
<sequence>MARTGKQSRSRKQELVGRGKVTPVQIAFLVDRYLSDNDYAHTRASFRSEASSLIPKSPVQEAPRSLLSLGAILDEYITLKEQKVWVDQERRRLEQEKLRVQNLLNGMQNVMNVYNAGENAALTPPQLLPPATDGSGAMASQAEVGAARPAGQCSLYNSPTLMSTSKPSNVLKDPSSFSTPVPHHATAKRKESNDIPYCPVVSKKSRKRLQNRDGNLVTKSSVAANNHKKHLLSSTAQSSGFDNARNGSQVQVSNVVKCLFNHEAPSAANSSVPKTPPRASLSQTENSISPIEVCSTATQQVMSANCMIISSETIRVSPSKQISYYSMEKNQITCSPLKTNMKGSSMKGHVKGRLDFGSSDQMLTITENQSPNRTSTSESEEGDFLDLDLDALGLDFNLSEFLIDLDMTSEGLGLSSKQVLDSSPDCNSCSPSESVNVEMGSRQVISDLSSTKAGFNEEKDTSLLGSDTVAAMRSITKCITIVSPVKCQRSNSGQEDV</sequence>
<protein>
    <submittedName>
        <fullName evidence="2">Uncharacterized protein</fullName>
    </submittedName>
</protein>
<dbReference type="OrthoDB" id="1939654at2759"/>
<comment type="caution">
    <text evidence="2">The sequence shown here is derived from an EMBL/GenBank/DDBJ whole genome shotgun (WGS) entry which is preliminary data.</text>
</comment>
<proteinExistence type="predicted"/>
<name>A0A9N7NPH8_STRHE</name>
<dbReference type="Proteomes" id="UP001153555">
    <property type="component" value="Unassembled WGS sequence"/>
</dbReference>
<keyword evidence="3" id="KW-1185">Reference proteome</keyword>